<dbReference type="AlphaFoldDB" id="A0AAE6YHQ8"/>
<keyword evidence="2" id="KW-1133">Transmembrane helix</keyword>
<feature type="transmembrane region" description="Helical" evidence="2">
    <location>
        <begin position="38"/>
        <end position="61"/>
    </location>
</feature>
<evidence type="ECO:0000256" key="1">
    <source>
        <dbReference type="SAM" id="MobiDB-lite"/>
    </source>
</evidence>
<evidence type="ECO:0000313" key="4">
    <source>
        <dbReference type="Proteomes" id="UP000502504"/>
    </source>
</evidence>
<dbReference type="NCBIfam" id="NF041681">
    <property type="entry name" value="HGxxPAAW"/>
    <property type="match status" value="1"/>
</dbReference>
<feature type="region of interest" description="Disordered" evidence="1">
    <location>
        <begin position="98"/>
        <end position="118"/>
    </location>
</feature>
<proteinExistence type="predicted"/>
<dbReference type="EMBL" id="CP050692">
    <property type="protein sequence ID" value="QIT48969.1"/>
    <property type="molecule type" value="Genomic_DNA"/>
</dbReference>
<dbReference type="Proteomes" id="UP000502504">
    <property type="component" value="Chromosome"/>
</dbReference>
<protein>
    <submittedName>
        <fullName evidence="3">Uncharacterized protein</fullName>
    </submittedName>
</protein>
<sequence>MAMALYDEGHTVAGWTGVAVATVGTTVTGLGVCAGAGALVGGGLVIVAVAALVTWGLHLAGWGKPPGVRPRGEWGMRVRDTAARSGHPGCLGCRLAGRGSAGRSALSVPAPTVAGDGTGMEEHRAALVGGAAGADVGRGAS</sequence>
<organism evidence="3 4">
    <name type="scientific">Streptomyces antibioticus</name>
    <dbReference type="NCBI Taxonomy" id="1890"/>
    <lineage>
        <taxon>Bacteria</taxon>
        <taxon>Bacillati</taxon>
        <taxon>Actinomycetota</taxon>
        <taxon>Actinomycetes</taxon>
        <taxon>Kitasatosporales</taxon>
        <taxon>Streptomycetaceae</taxon>
        <taxon>Streptomyces</taxon>
    </lineage>
</organism>
<feature type="transmembrane region" description="Helical" evidence="2">
    <location>
        <begin position="12"/>
        <end position="32"/>
    </location>
</feature>
<gene>
    <name evidence="3" type="ORF">HCX60_19450</name>
</gene>
<evidence type="ECO:0000256" key="2">
    <source>
        <dbReference type="SAM" id="Phobius"/>
    </source>
</evidence>
<evidence type="ECO:0000313" key="3">
    <source>
        <dbReference type="EMBL" id="QIT48969.1"/>
    </source>
</evidence>
<keyword evidence="2" id="KW-0472">Membrane</keyword>
<accession>A0AAE6YHQ8</accession>
<keyword evidence="2" id="KW-0812">Transmembrane</keyword>
<name>A0AAE6YHQ8_STRAT</name>
<reference evidence="3 4" key="1">
    <citation type="submission" date="2020-03" db="EMBL/GenBank/DDBJ databases">
        <title>Is there a link between lipid content and antibiotic production in Streptomyces?</title>
        <authorList>
            <person name="David M."/>
            <person name="Lejeune C."/>
            <person name="Abreu S."/>
            <person name="Thibessard A."/>
            <person name="Leblond P."/>
            <person name="Chaminade P."/>
            <person name="Virolle M.-J."/>
        </authorList>
    </citation>
    <scope>NUCLEOTIDE SEQUENCE [LARGE SCALE GENOMIC DNA]</scope>
    <source>
        <strain evidence="3 4">DSM 41481</strain>
    </source>
</reference>